<evidence type="ECO:0000313" key="3">
    <source>
        <dbReference type="Proteomes" id="UP000254060"/>
    </source>
</evidence>
<accession>A0A377FT88</accession>
<dbReference type="InterPro" id="IPR052920">
    <property type="entry name" value="DNA-binding_regulatory"/>
</dbReference>
<proteinExistence type="predicted"/>
<name>A0A377FT88_9BACL</name>
<evidence type="ECO:0000313" key="2">
    <source>
        <dbReference type="EMBL" id="STO08030.1"/>
    </source>
</evidence>
<dbReference type="InterPro" id="IPR022742">
    <property type="entry name" value="Hydrolase_4"/>
</dbReference>
<dbReference type="Gene3D" id="3.40.50.1820">
    <property type="entry name" value="alpha/beta hydrolase"/>
    <property type="match status" value="1"/>
</dbReference>
<dbReference type="STRING" id="1397694.GCA_000702585_01895"/>
<feature type="domain" description="Serine aminopeptidase S33" evidence="1">
    <location>
        <begin position="75"/>
        <end position="188"/>
    </location>
</feature>
<gene>
    <name evidence="2" type="ORF">NCTC13163_01391</name>
</gene>
<keyword evidence="2" id="KW-0808">Transferase</keyword>
<evidence type="ECO:0000259" key="1">
    <source>
        <dbReference type="Pfam" id="PF12146"/>
    </source>
</evidence>
<protein>
    <submittedName>
        <fullName evidence="2">Acetoin dehydrogenase E2 subunit dihydrolipoyllysine-residue acetyltransferase</fullName>
    </submittedName>
</protein>
<dbReference type="EMBL" id="UGGP01000001">
    <property type="protein sequence ID" value="STO08030.1"/>
    <property type="molecule type" value="Genomic_DNA"/>
</dbReference>
<dbReference type="OrthoDB" id="9776685at2"/>
<dbReference type="Pfam" id="PF12146">
    <property type="entry name" value="Hydrolase_4"/>
    <property type="match status" value="1"/>
</dbReference>
<dbReference type="Proteomes" id="UP000254060">
    <property type="component" value="Unassembled WGS sequence"/>
</dbReference>
<reference evidence="2 3" key="1">
    <citation type="submission" date="2018-06" db="EMBL/GenBank/DDBJ databases">
        <authorList>
            <consortium name="Pathogen Informatics"/>
            <person name="Doyle S."/>
        </authorList>
    </citation>
    <scope>NUCLEOTIDE SEQUENCE [LARGE SCALE GENOMIC DNA]</scope>
    <source>
        <strain evidence="2 3">NCTC13163</strain>
    </source>
</reference>
<dbReference type="GO" id="GO:0016740">
    <property type="term" value="F:transferase activity"/>
    <property type="evidence" value="ECO:0007669"/>
    <property type="project" value="UniProtKB-KW"/>
</dbReference>
<dbReference type="PANTHER" id="PTHR43358">
    <property type="entry name" value="ALPHA/BETA-HYDROLASE"/>
    <property type="match status" value="1"/>
</dbReference>
<organism evidence="2 3">
    <name type="scientific">Exiguobacterium aurantiacum</name>
    <dbReference type="NCBI Taxonomy" id="33987"/>
    <lineage>
        <taxon>Bacteria</taxon>
        <taxon>Bacillati</taxon>
        <taxon>Bacillota</taxon>
        <taxon>Bacilli</taxon>
        <taxon>Bacillales</taxon>
        <taxon>Bacillales Family XII. Incertae Sedis</taxon>
        <taxon>Exiguobacterium</taxon>
    </lineage>
</organism>
<dbReference type="InterPro" id="IPR029058">
    <property type="entry name" value="AB_hydrolase_fold"/>
</dbReference>
<dbReference type="SUPFAM" id="SSF53474">
    <property type="entry name" value="alpha/beta-Hydrolases"/>
    <property type="match status" value="1"/>
</dbReference>
<dbReference type="AlphaFoldDB" id="A0A377FT88"/>
<dbReference type="PANTHER" id="PTHR43358:SF4">
    <property type="entry name" value="ALPHA_BETA HYDROLASE FOLD-1 DOMAIN-CONTAINING PROTEIN"/>
    <property type="match status" value="1"/>
</dbReference>
<sequence length="295" mass="32622">MNRVMKYTGVALSVIVLVAFLAVVGISAHIGDQLTSPVRETLTFTPKALDIKYENVTIQAEDGSDLYGWWIPHPTPRATIVFAHGYGKNREQSDLPLKELIPEFHKQGYQFLTFDFRASGISEGDRVTVGAKEQSDLQAAIAFANERTDGPIVLYGVSMGAATALSTADETEVAAVIADSPFSDLRGYLETNLPVWSDLPNIPFTPVILTITPWFTGLDADLVKPIDDVEHIDAPILLIHGRGDNAIPVSESERLAERNDQIDLWVTENDGHVASHKTFQAEYREQLFDFLERVL</sequence>